<reference evidence="2" key="1">
    <citation type="journal article" date="2019" name="Int. J. Syst. Evol. Microbiol.">
        <title>The Global Catalogue of Microorganisms (GCM) 10K type strain sequencing project: providing services to taxonomists for standard genome sequencing and annotation.</title>
        <authorList>
            <consortium name="The Broad Institute Genomics Platform"/>
            <consortium name="The Broad Institute Genome Sequencing Center for Infectious Disease"/>
            <person name="Wu L."/>
            <person name="Ma J."/>
        </authorList>
    </citation>
    <scope>NUCLEOTIDE SEQUENCE [LARGE SCALE GENOMIC DNA]</scope>
    <source>
        <strain evidence="2">JCM 17027</strain>
    </source>
</reference>
<organism evidence="1 2">
    <name type="scientific">Streptomyces marokkonensis</name>
    <dbReference type="NCBI Taxonomy" id="324855"/>
    <lineage>
        <taxon>Bacteria</taxon>
        <taxon>Bacillati</taxon>
        <taxon>Actinomycetota</taxon>
        <taxon>Actinomycetes</taxon>
        <taxon>Kitasatosporales</taxon>
        <taxon>Streptomycetaceae</taxon>
        <taxon>Streptomyces</taxon>
    </lineage>
</organism>
<dbReference type="RefSeq" id="WP_345592304.1">
    <property type="nucleotide sequence ID" value="NZ_BAABCQ010000043.1"/>
</dbReference>
<proteinExistence type="predicted"/>
<protein>
    <submittedName>
        <fullName evidence="1">Uncharacterized protein</fullName>
    </submittedName>
</protein>
<dbReference type="EMBL" id="BAABCQ010000043">
    <property type="protein sequence ID" value="GAA3975790.1"/>
    <property type="molecule type" value="Genomic_DNA"/>
</dbReference>
<keyword evidence="2" id="KW-1185">Reference proteome</keyword>
<accession>A0ABP7Q3C1</accession>
<comment type="caution">
    <text evidence="1">The sequence shown here is derived from an EMBL/GenBank/DDBJ whole genome shotgun (WGS) entry which is preliminary data.</text>
</comment>
<dbReference type="Proteomes" id="UP001500034">
    <property type="component" value="Unassembled WGS sequence"/>
</dbReference>
<gene>
    <name evidence="1" type="ORF">GCM10022384_27490</name>
</gene>
<evidence type="ECO:0000313" key="1">
    <source>
        <dbReference type="EMBL" id="GAA3975790.1"/>
    </source>
</evidence>
<sequence>MDTTTRSGSPLGRTPLPSPDCRRCGFTFDLVRQGAVTDTLQEYAGRWQRLLRTPGLSNRRTGTLPWSPLESDCHVRDMCLLFHTRLNAILGRSAIAPMLSTGMHTDAARRYRDEEPQQVADELGRAAEALVRRAREQ</sequence>
<name>A0ABP7Q3C1_9ACTN</name>
<evidence type="ECO:0000313" key="2">
    <source>
        <dbReference type="Proteomes" id="UP001500034"/>
    </source>
</evidence>